<evidence type="ECO:0000313" key="2">
    <source>
        <dbReference type="Proteomes" id="UP000824782"/>
    </source>
</evidence>
<keyword evidence="2" id="KW-1185">Reference proteome</keyword>
<accession>A0AAV7C527</accession>
<dbReference type="Proteomes" id="UP000824782">
    <property type="component" value="Unassembled WGS sequence"/>
</dbReference>
<dbReference type="EMBL" id="WNYA01000004">
    <property type="protein sequence ID" value="KAG8579704.1"/>
    <property type="molecule type" value="Genomic_DNA"/>
</dbReference>
<dbReference type="AlphaFoldDB" id="A0AAV7C527"/>
<comment type="caution">
    <text evidence="1">The sequence shown here is derived from an EMBL/GenBank/DDBJ whole genome shotgun (WGS) entry which is preliminary data.</text>
</comment>
<reference evidence="1" key="1">
    <citation type="thesis" date="2020" institute="ProQuest LLC" country="789 East Eisenhower Parkway, Ann Arbor, MI, USA">
        <title>Comparative Genomics and Chromosome Evolution.</title>
        <authorList>
            <person name="Mudd A.B."/>
        </authorList>
    </citation>
    <scope>NUCLEOTIDE SEQUENCE</scope>
    <source>
        <strain evidence="1">237g6f4</strain>
        <tissue evidence="1">Blood</tissue>
    </source>
</reference>
<proteinExistence type="predicted"/>
<protein>
    <submittedName>
        <fullName evidence="1">Uncharacterized protein</fullName>
    </submittedName>
</protein>
<evidence type="ECO:0000313" key="1">
    <source>
        <dbReference type="EMBL" id="KAG8579704.1"/>
    </source>
</evidence>
<sequence>MQSFHLQEPQCCISRLFSPHLEDMSYLYILSFSHLPPEEQAAGGVLNSHKSQFPTELDLLCVGICC</sequence>
<gene>
    <name evidence="1" type="ORF">GDO81_011020</name>
</gene>
<name>A0AAV7C527_ENGPU</name>
<organism evidence="1 2">
    <name type="scientific">Engystomops pustulosus</name>
    <name type="common">Tungara frog</name>
    <name type="synonym">Physalaemus pustulosus</name>
    <dbReference type="NCBI Taxonomy" id="76066"/>
    <lineage>
        <taxon>Eukaryota</taxon>
        <taxon>Metazoa</taxon>
        <taxon>Chordata</taxon>
        <taxon>Craniata</taxon>
        <taxon>Vertebrata</taxon>
        <taxon>Euteleostomi</taxon>
        <taxon>Amphibia</taxon>
        <taxon>Batrachia</taxon>
        <taxon>Anura</taxon>
        <taxon>Neobatrachia</taxon>
        <taxon>Hyloidea</taxon>
        <taxon>Leptodactylidae</taxon>
        <taxon>Leiuperinae</taxon>
        <taxon>Engystomops</taxon>
    </lineage>
</organism>